<dbReference type="GO" id="GO:0006355">
    <property type="term" value="P:regulation of DNA-templated transcription"/>
    <property type="evidence" value="ECO:0007669"/>
    <property type="project" value="InterPro"/>
</dbReference>
<dbReference type="Gene3D" id="3.60.40.10">
    <property type="entry name" value="PPM-type phosphatase domain"/>
    <property type="match status" value="1"/>
</dbReference>
<dbReference type="InterPro" id="IPR000014">
    <property type="entry name" value="PAS"/>
</dbReference>
<evidence type="ECO:0000259" key="3">
    <source>
        <dbReference type="PROSITE" id="PS50112"/>
    </source>
</evidence>
<dbReference type="Pfam" id="PF13581">
    <property type="entry name" value="HATPase_c_2"/>
    <property type="match status" value="1"/>
</dbReference>
<dbReference type="SUPFAM" id="SSF55785">
    <property type="entry name" value="PYP-like sensor domain (PAS domain)"/>
    <property type="match status" value="2"/>
</dbReference>
<organism evidence="4 5">
    <name type="scientific">Streptomyces cadmiisoli</name>
    <dbReference type="NCBI Taxonomy" id="2184053"/>
    <lineage>
        <taxon>Bacteria</taxon>
        <taxon>Bacillati</taxon>
        <taxon>Actinomycetota</taxon>
        <taxon>Actinomycetes</taxon>
        <taxon>Kitasatosporales</taxon>
        <taxon>Streptomycetaceae</taxon>
        <taxon>Streptomyces</taxon>
        <taxon>Streptomyces aurantiacus group</taxon>
    </lineage>
</organism>
<accession>A0A2Z4J7Y9</accession>
<dbReference type="CDD" id="cd00130">
    <property type="entry name" value="PAS"/>
    <property type="match status" value="1"/>
</dbReference>
<dbReference type="Gene3D" id="3.30.565.10">
    <property type="entry name" value="Histidine kinase-like ATPase, C-terminal domain"/>
    <property type="match status" value="1"/>
</dbReference>
<dbReference type="InterPro" id="IPR013767">
    <property type="entry name" value="PAS_fold"/>
</dbReference>
<dbReference type="GO" id="GO:0016791">
    <property type="term" value="F:phosphatase activity"/>
    <property type="evidence" value="ECO:0007669"/>
    <property type="project" value="TreeGrafter"/>
</dbReference>
<dbReference type="Pfam" id="PF07228">
    <property type="entry name" value="SpoIIE"/>
    <property type="match status" value="1"/>
</dbReference>
<dbReference type="SMART" id="SM00091">
    <property type="entry name" value="PAS"/>
    <property type="match status" value="1"/>
</dbReference>
<dbReference type="AlphaFoldDB" id="A0A2Z4J7Y9"/>
<dbReference type="InterPro" id="IPR035965">
    <property type="entry name" value="PAS-like_dom_sf"/>
</dbReference>
<protein>
    <submittedName>
        <fullName evidence="4">Protein phosphatase</fullName>
    </submittedName>
</protein>
<dbReference type="Gene3D" id="3.30.450.40">
    <property type="match status" value="1"/>
</dbReference>
<dbReference type="NCBIfam" id="TIGR00229">
    <property type="entry name" value="sensory_box"/>
    <property type="match status" value="1"/>
</dbReference>
<dbReference type="InterPro" id="IPR029016">
    <property type="entry name" value="GAF-like_dom_sf"/>
</dbReference>
<dbReference type="CDD" id="cd16936">
    <property type="entry name" value="HATPase_RsbW-like"/>
    <property type="match status" value="1"/>
</dbReference>
<feature type="domain" description="PAS" evidence="3">
    <location>
        <begin position="23"/>
        <end position="74"/>
    </location>
</feature>
<dbReference type="KEGG" id="scad:DN051_33840"/>
<dbReference type="FunFam" id="3.30.565.10:FF:000028">
    <property type="entry name" value="PAS sensor protein"/>
    <property type="match status" value="1"/>
</dbReference>
<dbReference type="InterPro" id="IPR052016">
    <property type="entry name" value="Bact_Sigma-Reg"/>
</dbReference>
<dbReference type="InterPro" id="IPR036890">
    <property type="entry name" value="HATPase_C_sf"/>
</dbReference>
<dbReference type="InterPro" id="IPR036457">
    <property type="entry name" value="PPM-type-like_dom_sf"/>
</dbReference>
<keyword evidence="5" id="KW-1185">Reference proteome</keyword>
<dbReference type="PANTHER" id="PTHR43156">
    <property type="entry name" value="STAGE II SPORULATION PROTEIN E-RELATED"/>
    <property type="match status" value="1"/>
</dbReference>
<dbReference type="Pfam" id="PF00989">
    <property type="entry name" value="PAS"/>
    <property type="match status" value="1"/>
</dbReference>
<dbReference type="Gene3D" id="3.30.450.20">
    <property type="entry name" value="PAS domain"/>
    <property type="match status" value="2"/>
</dbReference>
<dbReference type="PROSITE" id="PS50112">
    <property type="entry name" value="PAS"/>
    <property type="match status" value="1"/>
</dbReference>
<evidence type="ECO:0000313" key="4">
    <source>
        <dbReference type="EMBL" id="AWW41047.1"/>
    </source>
</evidence>
<dbReference type="SMART" id="SM00331">
    <property type="entry name" value="PP2C_SIG"/>
    <property type="match status" value="1"/>
</dbReference>
<dbReference type="SUPFAM" id="SSF55874">
    <property type="entry name" value="ATPase domain of HSP90 chaperone/DNA topoisomerase II/histidine kinase"/>
    <property type="match status" value="1"/>
</dbReference>
<dbReference type="InterPro" id="IPR003594">
    <property type="entry name" value="HATPase_dom"/>
</dbReference>
<dbReference type="Proteomes" id="UP000249616">
    <property type="component" value="Chromosome"/>
</dbReference>
<dbReference type="EMBL" id="CP030073">
    <property type="protein sequence ID" value="AWW41047.1"/>
    <property type="molecule type" value="Genomic_DNA"/>
</dbReference>
<keyword evidence="1" id="KW-0378">Hydrolase</keyword>
<evidence type="ECO:0000256" key="2">
    <source>
        <dbReference type="SAM" id="MobiDB-lite"/>
    </source>
</evidence>
<gene>
    <name evidence="4" type="ORF">DN051_33840</name>
</gene>
<evidence type="ECO:0000256" key="1">
    <source>
        <dbReference type="ARBA" id="ARBA00022801"/>
    </source>
</evidence>
<sequence length="816" mass="86906">MNQFGGRGRTGRAAAGRRQGDCRRRTVKNVFSFAGIATAVIDEHGDVLRWSQEACDLLGLSAKEVCGRPFLDLFAERRLGADGDGSLPAHGRARLRHDSGEPVDVAFRVVDLQPSGQSLVLVAAARPADDWEHGANALRALLAQDHIGISVHDQELTVVRSNLTPDGPGACAASPGSRLTDLLSLQDAEADEAALRHVLDTGVPLVGRDLRVRLPDGPEHRPVSLTAFRMESTDGVPEGVVALFNDALAQQRARFELDLLRQAAIRIGGSLDPRRAAQDLADVLVPAFADLACVELADAVLEGDEPTRITGGGDLHLCRAAVAAADGHWPADLLQPGEPIPPVVATAELLDLQHGRALVLDPAKVATFFDDPEEFRRVVPENGWCGMWAPLFARGLVLGTIGVWRTDQTDPFDQEDADLLTEIASRAALSVDNVRRYTREHRSVLALQQRLLPPPTSDTLAAETAGLYLPAGGGADISGDWYDVIPLSSFRVALVVGEVAGHGLYATATMGRLRTAVRTLADLELDPTELLTHLDDLVRQLTGESPDSPAGATCLYAVYNPVRRCCALASAGHTSPVVIGPDGTSKVIDISPGPPLGMGGMPFESVIIDLEPGSVLALYTDGLVERGDGDAAAGLRWLTESLVASCGAGRPLSEAGRAVLADLGDAPPRDDIALLLARTRGVPEESTAGWEFEADPAVVATARQAAARQLAEWGLEEAAFTTELIVSELVTNAVRYGGGPVGLRLIRGDVLVCEVSDPSSTQPRLRRARWTDEGGRGLFLVAQLATRWGSRYRRGGKTIWAEQPLVPTAVDFSEFL</sequence>
<name>A0A2Z4J7Y9_9ACTN</name>
<dbReference type="InterPro" id="IPR001932">
    <property type="entry name" value="PPM-type_phosphatase-like_dom"/>
</dbReference>
<evidence type="ECO:0000313" key="5">
    <source>
        <dbReference type="Proteomes" id="UP000249616"/>
    </source>
</evidence>
<dbReference type="SUPFAM" id="SSF81606">
    <property type="entry name" value="PP2C-like"/>
    <property type="match status" value="1"/>
</dbReference>
<dbReference type="SUPFAM" id="SSF55781">
    <property type="entry name" value="GAF domain-like"/>
    <property type="match status" value="1"/>
</dbReference>
<reference evidence="4 5" key="1">
    <citation type="journal article" date="2019" name="Int. J. Syst. Evol. Microbiol.">
        <title>Streptomyces cadmiisoli sp. nov., a novel actinomycete isolated from cadmium-contaminated soil.</title>
        <authorList>
            <person name="Li K."/>
            <person name="Tang X."/>
            <person name="Zhao J."/>
            <person name="Guo Y."/>
            <person name="Tang Y."/>
            <person name="Gao J."/>
        </authorList>
    </citation>
    <scope>NUCLEOTIDE SEQUENCE [LARGE SCALE GENOMIC DNA]</scope>
    <source>
        <strain evidence="4 5">ZFG47</strain>
    </source>
</reference>
<feature type="region of interest" description="Disordered" evidence="2">
    <location>
        <begin position="1"/>
        <end position="20"/>
    </location>
</feature>
<dbReference type="PANTHER" id="PTHR43156:SF2">
    <property type="entry name" value="STAGE II SPORULATION PROTEIN E"/>
    <property type="match status" value="1"/>
</dbReference>
<proteinExistence type="predicted"/>